<accession>A0A0D0DTU4</accession>
<dbReference type="EMBL" id="KN825308">
    <property type="protein sequence ID" value="KIK92156.1"/>
    <property type="molecule type" value="Genomic_DNA"/>
</dbReference>
<dbReference type="Proteomes" id="UP000054538">
    <property type="component" value="Unassembled WGS sequence"/>
</dbReference>
<organism evidence="1 2">
    <name type="scientific">Paxillus rubicundulus Ve08.2h10</name>
    <dbReference type="NCBI Taxonomy" id="930991"/>
    <lineage>
        <taxon>Eukaryota</taxon>
        <taxon>Fungi</taxon>
        <taxon>Dikarya</taxon>
        <taxon>Basidiomycota</taxon>
        <taxon>Agaricomycotina</taxon>
        <taxon>Agaricomycetes</taxon>
        <taxon>Agaricomycetidae</taxon>
        <taxon>Boletales</taxon>
        <taxon>Paxilineae</taxon>
        <taxon>Paxillaceae</taxon>
        <taxon>Paxillus</taxon>
    </lineage>
</organism>
<dbReference type="HOGENOM" id="CLU_2740799_0_0_1"/>
<protein>
    <submittedName>
        <fullName evidence="1">Uncharacterized protein</fullName>
    </submittedName>
</protein>
<reference evidence="2" key="2">
    <citation type="submission" date="2015-01" db="EMBL/GenBank/DDBJ databases">
        <title>Evolutionary Origins and Diversification of the Mycorrhizal Mutualists.</title>
        <authorList>
            <consortium name="DOE Joint Genome Institute"/>
            <consortium name="Mycorrhizal Genomics Consortium"/>
            <person name="Kohler A."/>
            <person name="Kuo A."/>
            <person name="Nagy L.G."/>
            <person name="Floudas D."/>
            <person name="Copeland A."/>
            <person name="Barry K.W."/>
            <person name="Cichocki N."/>
            <person name="Veneault-Fourrey C."/>
            <person name="LaButti K."/>
            <person name="Lindquist E.A."/>
            <person name="Lipzen A."/>
            <person name="Lundell T."/>
            <person name="Morin E."/>
            <person name="Murat C."/>
            <person name="Riley R."/>
            <person name="Ohm R."/>
            <person name="Sun H."/>
            <person name="Tunlid A."/>
            <person name="Henrissat B."/>
            <person name="Grigoriev I.V."/>
            <person name="Hibbett D.S."/>
            <person name="Martin F."/>
        </authorList>
    </citation>
    <scope>NUCLEOTIDE SEQUENCE [LARGE SCALE GENOMIC DNA]</scope>
    <source>
        <strain evidence="2">Ve08.2h10</strain>
    </source>
</reference>
<dbReference type="AlphaFoldDB" id="A0A0D0DTU4"/>
<evidence type="ECO:0000313" key="2">
    <source>
        <dbReference type="Proteomes" id="UP000054538"/>
    </source>
</evidence>
<proteinExistence type="predicted"/>
<name>A0A0D0DTU4_9AGAM</name>
<keyword evidence="2" id="KW-1185">Reference proteome</keyword>
<dbReference type="InParanoid" id="A0A0D0DTU4"/>
<reference evidence="1 2" key="1">
    <citation type="submission" date="2014-04" db="EMBL/GenBank/DDBJ databases">
        <authorList>
            <consortium name="DOE Joint Genome Institute"/>
            <person name="Kuo A."/>
            <person name="Kohler A."/>
            <person name="Jargeat P."/>
            <person name="Nagy L.G."/>
            <person name="Floudas D."/>
            <person name="Copeland A."/>
            <person name="Barry K.W."/>
            <person name="Cichocki N."/>
            <person name="Veneault-Fourrey C."/>
            <person name="LaButti K."/>
            <person name="Lindquist E.A."/>
            <person name="Lipzen A."/>
            <person name="Lundell T."/>
            <person name="Morin E."/>
            <person name="Murat C."/>
            <person name="Sun H."/>
            <person name="Tunlid A."/>
            <person name="Henrissat B."/>
            <person name="Grigoriev I.V."/>
            <person name="Hibbett D.S."/>
            <person name="Martin F."/>
            <person name="Nordberg H.P."/>
            <person name="Cantor M.N."/>
            <person name="Hua S.X."/>
        </authorList>
    </citation>
    <scope>NUCLEOTIDE SEQUENCE [LARGE SCALE GENOMIC DNA]</scope>
    <source>
        <strain evidence="1 2">Ve08.2h10</strain>
    </source>
</reference>
<gene>
    <name evidence="1" type="ORF">PAXRUDRAFT_830220</name>
</gene>
<evidence type="ECO:0000313" key="1">
    <source>
        <dbReference type="EMBL" id="KIK92156.1"/>
    </source>
</evidence>
<sequence>MPRPRDIEDTNNDIYGFALEVLHPEHKTFRLWSSAWDIAHYNLLRENMAWTGMYVNTAEHRRQRTQAPPWA</sequence>